<dbReference type="Pfam" id="PF12138">
    <property type="entry name" value="Spherulin4"/>
    <property type="match status" value="1"/>
</dbReference>
<keyword evidence="3" id="KW-1185">Reference proteome</keyword>
<organism evidence="2 3">
    <name type="scientific">Tahibacter aquaticus</name>
    <dbReference type="NCBI Taxonomy" id="520092"/>
    <lineage>
        <taxon>Bacteria</taxon>
        <taxon>Pseudomonadati</taxon>
        <taxon>Pseudomonadota</taxon>
        <taxon>Gammaproteobacteria</taxon>
        <taxon>Lysobacterales</taxon>
        <taxon>Rhodanobacteraceae</taxon>
        <taxon>Tahibacter</taxon>
    </lineage>
</organism>
<keyword evidence="1" id="KW-0732">Signal</keyword>
<dbReference type="EMBL" id="SNZH01000002">
    <property type="protein sequence ID" value="TDR47411.1"/>
    <property type="molecule type" value="Genomic_DNA"/>
</dbReference>
<dbReference type="InterPro" id="IPR021986">
    <property type="entry name" value="Spherulin4"/>
</dbReference>
<evidence type="ECO:0000313" key="3">
    <source>
        <dbReference type="Proteomes" id="UP000295293"/>
    </source>
</evidence>
<evidence type="ECO:0000313" key="2">
    <source>
        <dbReference type="EMBL" id="TDR47411.1"/>
    </source>
</evidence>
<feature type="chain" id="PRO_5020182090" evidence="1">
    <location>
        <begin position="25"/>
        <end position="427"/>
    </location>
</feature>
<name>A0A4R6Z6M5_9GAMM</name>
<reference evidence="2 3" key="1">
    <citation type="submission" date="2019-03" db="EMBL/GenBank/DDBJ databases">
        <title>Genomic Encyclopedia of Type Strains, Phase IV (KMG-IV): sequencing the most valuable type-strain genomes for metagenomic binning, comparative biology and taxonomic classification.</title>
        <authorList>
            <person name="Goeker M."/>
        </authorList>
    </citation>
    <scope>NUCLEOTIDE SEQUENCE [LARGE SCALE GENOMIC DNA]</scope>
    <source>
        <strain evidence="2 3">DSM 21667</strain>
    </source>
</reference>
<comment type="caution">
    <text evidence="2">The sequence shown here is derived from an EMBL/GenBank/DDBJ whole genome shotgun (WGS) entry which is preliminary data.</text>
</comment>
<gene>
    <name evidence="2" type="ORF">DFR29_10270</name>
</gene>
<protein>
    <submittedName>
        <fullName evidence="2">Spherulation-specific family 4 protein</fullName>
    </submittedName>
</protein>
<dbReference type="PANTHER" id="PTHR35040">
    <property type="match status" value="1"/>
</dbReference>
<accession>A0A4R6Z6M5</accession>
<feature type="signal peptide" evidence="1">
    <location>
        <begin position="1"/>
        <end position="24"/>
    </location>
</feature>
<dbReference type="AlphaFoldDB" id="A0A4R6Z6M5"/>
<dbReference type="RefSeq" id="WP_166653846.1">
    <property type="nucleotide sequence ID" value="NZ_SNZH01000002.1"/>
</dbReference>
<dbReference type="PANTHER" id="PTHR35040:SF9">
    <property type="entry name" value="4-LIKE CELL SURFACE PROTEIN, PUTATIVE (AFU_ORTHOLOGUE AFUA_4G14080)-RELATED"/>
    <property type="match status" value="1"/>
</dbReference>
<sequence length="427" mass="46320">MYQPLRIACLVVSLLLIGSLSPPAAADSIARPQGSSPVRWLVPAYGNPDVCCDGGLDMWRDLIALAQARPDELAVIFNPASGPGTRVDPNYQNDAGQGPLPRLLATNARVLGYVTSSNAAKSPDAVIDEIRRYYRADYWRGTSLRLDGIFLDQVSADLANVPGYRRIREALRALDANALLIGNPGQPFTVNPSQAAATAQQYAAQFDALVVFEGHSDTFSGSYVRPPWAGGADAAELGSIVYGVPTPAQMRANLQRAVAREHRWVYVSDDLPANPYDYLSRYWPEQLLYLRTLNASPPAFVVPAGISGNWSPPNQNGHGFQFEMIDATTVTAFWFTFDNAGNEVWILGVGSIDGNRIQMDAIRTRGGRFPPNFNPASITRPSWGTLDFTFASCDRASVRWTSTDAAFTAAGSLELQRLTSVVGTACE</sequence>
<proteinExistence type="predicted"/>
<evidence type="ECO:0000256" key="1">
    <source>
        <dbReference type="SAM" id="SignalP"/>
    </source>
</evidence>
<dbReference type="Proteomes" id="UP000295293">
    <property type="component" value="Unassembled WGS sequence"/>
</dbReference>